<dbReference type="Proteomes" id="UP000480425">
    <property type="component" value="Unassembled WGS sequence"/>
</dbReference>
<feature type="domain" description="Schlafen AlbA-2" evidence="2">
    <location>
        <begin position="906"/>
        <end position="1039"/>
    </location>
</feature>
<proteinExistence type="predicted"/>
<feature type="region of interest" description="Disordered" evidence="1">
    <location>
        <begin position="1066"/>
        <end position="1086"/>
    </location>
</feature>
<protein>
    <submittedName>
        <fullName evidence="3">ATP-binding protein</fullName>
    </submittedName>
</protein>
<dbReference type="Gene3D" id="3.30.950.30">
    <property type="entry name" value="Schlafen, AAA domain"/>
    <property type="match status" value="1"/>
</dbReference>
<dbReference type="GO" id="GO:0005524">
    <property type="term" value="F:ATP binding"/>
    <property type="evidence" value="ECO:0007669"/>
    <property type="project" value="UniProtKB-KW"/>
</dbReference>
<dbReference type="EMBL" id="VZCB01000051">
    <property type="protein sequence ID" value="MQN80473.1"/>
    <property type="molecule type" value="Genomic_DNA"/>
</dbReference>
<gene>
    <name evidence="3" type="ORF">F7D73_05815</name>
</gene>
<keyword evidence="3" id="KW-0547">Nucleotide-binding</keyword>
<dbReference type="InterPro" id="IPR007421">
    <property type="entry name" value="Schlafen_AlbA_2_dom"/>
</dbReference>
<dbReference type="OrthoDB" id="9807907at2"/>
<dbReference type="RefSeq" id="WP_153122979.1">
    <property type="nucleotide sequence ID" value="NZ_VZCB01000051.1"/>
</dbReference>
<evidence type="ECO:0000256" key="1">
    <source>
        <dbReference type="SAM" id="MobiDB-lite"/>
    </source>
</evidence>
<accession>A0A6G1TYV1</accession>
<evidence type="ECO:0000259" key="2">
    <source>
        <dbReference type="Pfam" id="PF04326"/>
    </source>
</evidence>
<sequence>MNNYRNITAKVLRIDEEEHKFVIEVEDRIYKVAQIDFQRRQPMPETLNCLMVTTHLGKVFIAQNIELLMRQYYKEDDEVDFKIKLTIGDCYHLEDQYGFTAILKRDTVINAALTPRVRCRITKIRQKQMEVQLVDVLGAEKSEFSLSDKDFCDIIGNESWNTPEFRKLMLGDTPSDIFDLECLRWITGISSSLSQDELQEQLQNIHARCLEALESESLLPRCKEAERILLEQRFTDIIELISYYIQAIEILRNGTAEDTISHILSTLSTCAYIYHPRKQFCIMQCIFMLDFSMMEKHIDTILATLRSQEVYLWNRKPFQMQWLKLLQGYVDNIYNQTDRLSSDLTTKETMIQVLIIELILGRNATHKIYDTSLNQAILYRLVSLMNVSDPNKTLQRAFLSLFTQAEFDAALPFNSDDAFVLSNMLCSQNNDTVESFEPAKYESDMALLSVNEQAITIQPKDLDRDNLYMPLSARMGLWHGLSIRLDEKPPVKLRGKVGTTIEHYKELWEYINHSLFSKKRKTSKKQNRKLYIDDETVIIVTKQLPAQYVFECKVVEDGCEGEGTLDVLNDVVSFYPGEINIQSFEYQGMPLMLRAYVKDIKSDGSYVFAMHDMITEYEDDVRVNDLFYNSRLTCLLSNQVPGVPRIPAVSSEGFSVSVAPAPGMELSDLKKGMIVEVDNITEGSNGYLYATFLRESPESRFGITEAFHQLMRGYANNEVYNPKEEKDELENAVSMNPVYVAELMGIIDAKATLEEDNIKAYNYLNFCRLLAIMLDSKERVSYYDSRLTLLELLNDFAALDKVDTKKINLIAETEPELFERNAILRHDFMQLRIIGCLDSEEHYEELYRWSSLTEDPHLQQLASLVLSHNFVKKSGLLTQAVDILDKIRALLKLQKSSSNKKNYGKEDFHTEFKTSIIYPENSMRADVEAQTIKIMQEICAFLNAEGGHLYLGVSDIGYEMGLEEDLKNTLFKGSRDKYETYVNNKMVYYLGQEGAHYVHTHFDEEVSNAVLIIDIEPCPTPISVGCEYFERMGTSARKVNENYRDKFLAIRKQWAEEHIPHLAVASAPASTAEPTPHEKETKNSSRLVESAPITDHIQTSRFRNNVLHDYEEGYRPVTAVICLMDTDEYKVLDDDDWQDYRLKLAVHEDEEEGWLILVYESGRVCKVSMAELLQRERGREFKRYAGEKLIFASIATEADAVCVGFIDGKSNRYVRFDDLSKFEHSKMQAEGTLPMDVPNSGVHYVEVLNKDLVPINRNIGRKTIGCILKTAEGRRCMEVLPDCKMK</sequence>
<evidence type="ECO:0000313" key="4">
    <source>
        <dbReference type="Proteomes" id="UP000480425"/>
    </source>
</evidence>
<comment type="caution">
    <text evidence="3">The sequence shown here is derived from an EMBL/GenBank/DDBJ whole genome shotgun (WGS) entry which is preliminary data.</text>
</comment>
<keyword evidence="3" id="KW-0067">ATP-binding</keyword>
<dbReference type="Pfam" id="PF04326">
    <property type="entry name" value="SLFN_AlbA_2"/>
    <property type="match status" value="1"/>
</dbReference>
<organism evidence="3 4">
    <name type="scientific">Segatella copri</name>
    <dbReference type="NCBI Taxonomy" id="165179"/>
    <lineage>
        <taxon>Bacteria</taxon>
        <taxon>Pseudomonadati</taxon>
        <taxon>Bacteroidota</taxon>
        <taxon>Bacteroidia</taxon>
        <taxon>Bacteroidales</taxon>
        <taxon>Prevotellaceae</taxon>
        <taxon>Segatella</taxon>
    </lineage>
</organism>
<reference evidence="3 4" key="1">
    <citation type="submission" date="2019-09" db="EMBL/GenBank/DDBJ databases">
        <title>Distinct polysaccharide growth profiles of human intestinal Prevotella copri isolates.</title>
        <authorList>
            <person name="Fehlner-Peach H."/>
            <person name="Magnabosco C."/>
            <person name="Raghavan V."/>
            <person name="Scher J.U."/>
            <person name="Tett A."/>
            <person name="Cox L.M."/>
            <person name="Gottsegen C."/>
            <person name="Watters A."/>
            <person name="Wiltshire- Gordon J.D."/>
            <person name="Segata N."/>
            <person name="Bonneau R."/>
            <person name="Littman D.R."/>
        </authorList>
    </citation>
    <scope>NUCLEOTIDE SEQUENCE [LARGE SCALE GENOMIC DNA]</scope>
    <source>
        <strain evidence="4">iA622</strain>
    </source>
</reference>
<dbReference type="InterPro" id="IPR038461">
    <property type="entry name" value="Schlafen_AlbA_2_dom_sf"/>
</dbReference>
<evidence type="ECO:0000313" key="3">
    <source>
        <dbReference type="EMBL" id="MQN80473.1"/>
    </source>
</evidence>
<name>A0A6G1TYV1_9BACT</name>